<dbReference type="AlphaFoldDB" id="A0A6G8F1J6"/>
<organism evidence="2">
    <name type="scientific">uncultured Prevotella sp</name>
    <dbReference type="NCBI Taxonomy" id="159272"/>
    <lineage>
        <taxon>Bacteria</taxon>
        <taxon>Pseudomonadati</taxon>
        <taxon>Bacteroidota</taxon>
        <taxon>Bacteroidia</taxon>
        <taxon>Bacteroidales</taxon>
        <taxon>Prevotellaceae</taxon>
        <taxon>Prevotella</taxon>
        <taxon>environmental samples</taxon>
    </lineage>
</organism>
<evidence type="ECO:0008006" key="3">
    <source>
        <dbReference type="Google" id="ProtNLM"/>
    </source>
</evidence>
<reference evidence="2" key="1">
    <citation type="journal article" date="2020" name="J. ISSAAS">
        <title>Lactobacilli and other gastrointestinal microbiota of Peromyscus leucopus, reservoir host for agents of Lyme disease and other zoonoses in North America.</title>
        <authorList>
            <person name="Milovic A."/>
            <person name="Bassam K."/>
            <person name="Shao H."/>
            <person name="Chatzistamou I."/>
            <person name="Tufts D.M."/>
            <person name="Diuk-Wasser M."/>
            <person name="Barbour A.G."/>
        </authorList>
    </citation>
    <scope>NUCLEOTIDE SEQUENCE</scope>
    <source>
        <strain evidence="2">LL70</strain>
    </source>
</reference>
<sequence>MKKLFLASVFALLSLCTNVYGFKVDGICYSITDDNTVEVVSNVNGEYAGDIVIPNKVMYKSKAYSVTSIRASAFEDCSSLTSIDIPASVTSIGSHAFKNCSSLTSINIPAGVTSIGYMAFFRCSSLTSINIPAGVTSIGGSAFYCCASLANIYCYGSTPAEPDNHYLIFSEDTYSGCTLHVPYGTIDIYKTADGWKFFANIVEFDPTGVEAVSADRKPATERRIYNLGGVRMAAPQRGLNIINGKKVMY</sequence>
<evidence type="ECO:0000256" key="1">
    <source>
        <dbReference type="SAM" id="SignalP"/>
    </source>
</evidence>
<dbReference type="PANTHER" id="PTHR45661:SF3">
    <property type="entry name" value="IG-LIKE DOMAIN-CONTAINING PROTEIN"/>
    <property type="match status" value="1"/>
</dbReference>
<feature type="chain" id="PRO_5026034978" description="Cell surface protein" evidence="1">
    <location>
        <begin position="22"/>
        <end position="249"/>
    </location>
</feature>
<dbReference type="Gene3D" id="3.40.50.12480">
    <property type="match status" value="2"/>
</dbReference>
<protein>
    <recommendedName>
        <fullName evidence="3">Cell surface protein</fullName>
    </recommendedName>
</protein>
<dbReference type="PANTHER" id="PTHR45661">
    <property type="entry name" value="SURFACE ANTIGEN"/>
    <property type="match status" value="1"/>
</dbReference>
<keyword evidence="1" id="KW-0732">Signal</keyword>
<dbReference type="InterPro" id="IPR053139">
    <property type="entry name" value="Surface_bspA-like"/>
</dbReference>
<evidence type="ECO:0000313" key="2">
    <source>
        <dbReference type="EMBL" id="QIM10072.1"/>
    </source>
</evidence>
<name>A0A6G8F1J6_9BACT</name>
<dbReference type="SUPFAM" id="SSF52058">
    <property type="entry name" value="L domain-like"/>
    <property type="match status" value="1"/>
</dbReference>
<dbReference type="EMBL" id="MN990733">
    <property type="protein sequence ID" value="QIM10072.1"/>
    <property type="molecule type" value="Genomic_DNA"/>
</dbReference>
<proteinExistence type="predicted"/>
<accession>A0A6G8F1J6</accession>
<gene>
    <name evidence="2" type="ORF">Prevot485_1710</name>
</gene>
<dbReference type="InterPro" id="IPR026906">
    <property type="entry name" value="LRR_5"/>
</dbReference>
<dbReference type="Pfam" id="PF13306">
    <property type="entry name" value="LRR_5"/>
    <property type="match status" value="1"/>
</dbReference>
<feature type="signal peptide" evidence="1">
    <location>
        <begin position="1"/>
        <end position="21"/>
    </location>
</feature>